<evidence type="ECO:0000256" key="11">
    <source>
        <dbReference type="ARBA" id="ARBA00023317"/>
    </source>
</evidence>
<evidence type="ECO:0000256" key="9">
    <source>
        <dbReference type="ARBA" id="ARBA00023239"/>
    </source>
</evidence>
<evidence type="ECO:0000256" key="1">
    <source>
        <dbReference type="ARBA" id="ARBA00001928"/>
    </source>
</evidence>
<protein>
    <recommendedName>
        <fullName evidence="3">phosphatidylserine decarboxylase</fullName>
        <ecNumber evidence="3">4.1.1.65</ecNumber>
    </recommendedName>
</protein>
<comment type="pathway">
    <text evidence="2">Lipid metabolism.</text>
</comment>
<keyword evidence="11" id="KW-0670">Pyruvate</keyword>
<evidence type="ECO:0000256" key="4">
    <source>
        <dbReference type="ARBA" id="ARBA00022516"/>
    </source>
</evidence>
<evidence type="ECO:0000256" key="12">
    <source>
        <dbReference type="ARBA" id="ARBA00024326"/>
    </source>
</evidence>
<evidence type="ECO:0000313" key="14">
    <source>
        <dbReference type="EMBL" id="MFC7462131.1"/>
    </source>
</evidence>
<comment type="pathway">
    <text evidence="12">Phospholipid metabolism; phosphatidylethanolamine biosynthesis.</text>
</comment>
<dbReference type="EMBL" id="JBHTBZ010000055">
    <property type="protein sequence ID" value="MFC7462131.1"/>
    <property type="molecule type" value="Genomic_DNA"/>
</dbReference>
<evidence type="ECO:0000256" key="2">
    <source>
        <dbReference type="ARBA" id="ARBA00005189"/>
    </source>
</evidence>
<evidence type="ECO:0000256" key="5">
    <source>
        <dbReference type="ARBA" id="ARBA00022793"/>
    </source>
</evidence>
<dbReference type="Pfam" id="PF02666">
    <property type="entry name" value="PS_Dcarbxylase"/>
    <property type="match status" value="1"/>
</dbReference>
<keyword evidence="15" id="KW-1185">Reference proteome</keyword>
<keyword evidence="9 14" id="KW-0456">Lyase</keyword>
<name>A0ABW2SF28_9BURK</name>
<comment type="cofactor">
    <cofactor evidence="1">
        <name>pyruvate</name>
        <dbReference type="ChEBI" id="CHEBI:15361"/>
    </cofactor>
</comment>
<dbReference type="NCBIfam" id="TIGR00163">
    <property type="entry name" value="PS_decarb"/>
    <property type="match status" value="1"/>
</dbReference>
<keyword evidence="13" id="KW-0472">Membrane</keyword>
<evidence type="ECO:0000256" key="8">
    <source>
        <dbReference type="ARBA" id="ARBA00023209"/>
    </source>
</evidence>
<evidence type="ECO:0000256" key="10">
    <source>
        <dbReference type="ARBA" id="ARBA00023264"/>
    </source>
</evidence>
<dbReference type="PANTHER" id="PTHR10067:SF6">
    <property type="entry name" value="PHOSPHATIDYLSERINE DECARBOXYLASE PROENZYME, MITOCHONDRIAL"/>
    <property type="match status" value="1"/>
</dbReference>
<feature type="transmembrane region" description="Helical" evidence="13">
    <location>
        <begin position="198"/>
        <end position="219"/>
    </location>
</feature>
<gene>
    <name evidence="14" type="primary">asd</name>
    <name evidence="14" type="ORF">ACFQU0_17030</name>
</gene>
<keyword evidence="6" id="KW-0443">Lipid metabolism</keyword>
<evidence type="ECO:0000256" key="13">
    <source>
        <dbReference type="SAM" id="Phobius"/>
    </source>
</evidence>
<evidence type="ECO:0000256" key="7">
    <source>
        <dbReference type="ARBA" id="ARBA00023145"/>
    </source>
</evidence>
<keyword evidence="13" id="KW-0812">Transmembrane</keyword>
<organism evidence="14 15">
    <name type="scientific">Hydrogenophaga defluvii</name>
    <dbReference type="NCBI Taxonomy" id="249410"/>
    <lineage>
        <taxon>Bacteria</taxon>
        <taxon>Pseudomonadati</taxon>
        <taxon>Pseudomonadota</taxon>
        <taxon>Betaproteobacteria</taxon>
        <taxon>Burkholderiales</taxon>
        <taxon>Comamonadaceae</taxon>
        <taxon>Hydrogenophaga</taxon>
    </lineage>
</organism>
<dbReference type="Proteomes" id="UP001596457">
    <property type="component" value="Unassembled WGS sequence"/>
</dbReference>
<dbReference type="EC" id="4.1.1.65" evidence="3"/>
<evidence type="ECO:0000313" key="15">
    <source>
        <dbReference type="Proteomes" id="UP001596457"/>
    </source>
</evidence>
<dbReference type="InterPro" id="IPR003817">
    <property type="entry name" value="PS_Dcarbxylase"/>
</dbReference>
<keyword evidence="5" id="KW-0210">Decarboxylase</keyword>
<dbReference type="GO" id="GO:0004609">
    <property type="term" value="F:phosphatidylserine decarboxylase activity"/>
    <property type="evidence" value="ECO:0007669"/>
    <property type="project" value="UniProtKB-EC"/>
</dbReference>
<comment type="caution">
    <text evidence="14">The sequence shown here is derived from an EMBL/GenBank/DDBJ whole genome shotgun (WGS) entry which is preliminary data.</text>
</comment>
<dbReference type="InterPro" id="IPR033177">
    <property type="entry name" value="PSD-B"/>
</dbReference>
<proteinExistence type="predicted"/>
<keyword evidence="4" id="KW-0444">Lipid biosynthesis</keyword>
<sequence>MNKPTWREKILLQEDLNFLLTNRVPRIALTRFMGWFSRIQSPRLTRLSIAVWRLFTPLDLSDARQQRFDSLHACFTRELKPGARAFDQRRDVICSPSDAIVGACGVVDGTDILQAKGFPYPVRELLQSEALAHTMQGGRYVTLRLTSAMYHRFHAPHDLVVDRVTYLSGDTWNVNPIALKRVQKLFCKNERAVIETRLSAFGGAPLVLVPVAAILVASIRLHCLDVLLHLRWPGPSVMTCSAPHAKGQEMGWFEHGSTIIVFVPSGFDLVTGLAPGARLRAGEALFERDTSPPCNPAREPIARSAHFLSTVRQARNGAAPPTCS</sequence>
<evidence type="ECO:0000256" key="3">
    <source>
        <dbReference type="ARBA" id="ARBA00012243"/>
    </source>
</evidence>
<accession>A0ABW2SF28</accession>
<evidence type="ECO:0000256" key="6">
    <source>
        <dbReference type="ARBA" id="ARBA00023098"/>
    </source>
</evidence>
<dbReference type="RefSeq" id="WP_382202877.1">
    <property type="nucleotide sequence ID" value="NZ_JBHTBZ010000055.1"/>
</dbReference>
<reference evidence="15" key="1">
    <citation type="journal article" date="2019" name="Int. J. Syst. Evol. Microbiol.">
        <title>The Global Catalogue of Microorganisms (GCM) 10K type strain sequencing project: providing services to taxonomists for standard genome sequencing and annotation.</title>
        <authorList>
            <consortium name="The Broad Institute Genomics Platform"/>
            <consortium name="The Broad Institute Genome Sequencing Center for Infectious Disease"/>
            <person name="Wu L."/>
            <person name="Ma J."/>
        </authorList>
    </citation>
    <scope>NUCLEOTIDE SEQUENCE [LARGE SCALE GENOMIC DNA]</scope>
    <source>
        <strain evidence="15">CCUG 53903</strain>
    </source>
</reference>
<dbReference type="PANTHER" id="PTHR10067">
    <property type="entry name" value="PHOSPHATIDYLSERINE DECARBOXYLASE"/>
    <property type="match status" value="1"/>
</dbReference>
<keyword evidence="8" id="KW-0594">Phospholipid biosynthesis</keyword>
<keyword evidence="10" id="KW-1208">Phospholipid metabolism</keyword>
<keyword evidence="13" id="KW-1133">Transmembrane helix</keyword>
<keyword evidence="7" id="KW-0865">Zymogen</keyword>